<sequence length="134" mass="14751">MVITRETDYALRILRALLDGELHTVGEIAQAELLPQAFAYKILKKLEKAGLLEILRGTAGGCRLAADLSRTSLYDLMTAIGEHSSLSACMEPGYDCSWRSSHGGCGVHCRLLEIQRKLDAELRAHTLQEILSDP</sequence>
<accession>A0A9D2LIC3</accession>
<comment type="caution">
    <text evidence="1">The sequence shown here is derived from an EMBL/GenBank/DDBJ whole genome shotgun (WGS) entry which is preliminary data.</text>
</comment>
<dbReference type="Proteomes" id="UP000823824">
    <property type="component" value="Unassembled WGS sequence"/>
</dbReference>
<proteinExistence type="predicted"/>
<protein>
    <submittedName>
        <fullName evidence="1">Rrf2 family transcriptional regulator</fullName>
    </submittedName>
</protein>
<reference evidence="1" key="1">
    <citation type="journal article" date="2021" name="PeerJ">
        <title>Extensive microbial diversity within the chicken gut microbiome revealed by metagenomics and culture.</title>
        <authorList>
            <person name="Gilroy R."/>
            <person name="Ravi A."/>
            <person name="Getino M."/>
            <person name="Pursley I."/>
            <person name="Horton D.L."/>
            <person name="Alikhan N.F."/>
            <person name="Baker D."/>
            <person name="Gharbi K."/>
            <person name="Hall N."/>
            <person name="Watson M."/>
            <person name="Adriaenssens E.M."/>
            <person name="Foster-Nyarko E."/>
            <person name="Jarju S."/>
            <person name="Secka A."/>
            <person name="Antonio M."/>
            <person name="Oren A."/>
            <person name="Chaudhuri R.R."/>
            <person name="La Ragione R."/>
            <person name="Hildebrand F."/>
            <person name="Pallen M.J."/>
        </authorList>
    </citation>
    <scope>NUCLEOTIDE SEQUENCE</scope>
    <source>
        <strain evidence="1">ChiBcec18-1249</strain>
    </source>
</reference>
<dbReference type="InterPro" id="IPR036390">
    <property type="entry name" value="WH_DNA-bd_sf"/>
</dbReference>
<dbReference type="PANTHER" id="PTHR33221:SF2">
    <property type="entry name" value="TRANSCRIPTIONAL REGULATOR"/>
    <property type="match status" value="1"/>
</dbReference>
<name>A0A9D2LIC3_9FIRM</name>
<dbReference type="EMBL" id="DWZJ01000040">
    <property type="protein sequence ID" value="HJB13065.1"/>
    <property type="molecule type" value="Genomic_DNA"/>
</dbReference>
<reference evidence="1" key="2">
    <citation type="submission" date="2021-04" db="EMBL/GenBank/DDBJ databases">
        <authorList>
            <person name="Gilroy R."/>
        </authorList>
    </citation>
    <scope>NUCLEOTIDE SEQUENCE</scope>
    <source>
        <strain evidence="1">ChiBcec18-1249</strain>
    </source>
</reference>
<dbReference type="PANTHER" id="PTHR33221">
    <property type="entry name" value="WINGED HELIX-TURN-HELIX TRANSCRIPTIONAL REGULATOR, RRF2 FAMILY"/>
    <property type="match status" value="1"/>
</dbReference>
<dbReference type="CDD" id="cd00090">
    <property type="entry name" value="HTH_ARSR"/>
    <property type="match status" value="1"/>
</dbReference>
<evidence type="ECO:0000313" key="2">
    <source>
        <dbReference type="Proteomes" id="UP000823824"/>
    </source>
</evidence>
<dbReference type="Pfam" id="PF02082">
    <property type="entry name" value="Rrf2"/>
    <property type="match status" value="1"/>
</dbReference>
<organism evidence="1 2">
    <name type="scientific">Candidatus Oscillibacter excrementigallinarum</name>
    <dbReference type="NCBI Taxonomy" id="2838716"/>
    <lineage>
        <taxon>Bacteria</taxon>
        <taxon>Bacillati</taxon>
        <taxon>Bacillota</taxon>
        <taxon>Clostridia</taxon>
        <taxon>Eubacteriales</taxon>
        <taxon>Oscillospiraceae</taxon>
        <taxon>Oscillibacter</taxon>
    </lineage>
</organism>
<evidence type="ECO:0000313" key="1">
    <source>
        <dbReference type="EMBL" id="HJB13065.1"/>
    </source>
</evidence>
<dbReference type="AlphaFoldDB" id="A0A9D2LIC3"/>
<dbReference type="PROSITE" id="PS51197">
    <property type="entry name" value="HTH_RRF2_2"/>
    <property type="match status" value="1"/>
</dbReference>
<dbReference type="Gene3D" id="1.10.10.10">
    <property type="entry name" value="Winged helix-like DNA-binding domain superfamily/Winged helix DNA-binding domain"/>
    <property type="match status" value="1"/>
</dbReference>
<dbReference type="InterPro" id="IPR036388">
    <property type="entry name" value="WH-like_DNA-bd_sf"/>
</dbReference>
<dbReference type="InterPro" id="IPR011991">
    <property type="entry name" value="ArsR-like_HTH"/>
</dbReference>
<dbReference type="GO" id="GO:0005829">
    <property type="term" value="C:cytosol"/>
    <property type="evidence" value="ECO:0007669"/>
    <property type="project" value="TreeGrafter"/>
</dbReference>
<gene>
    <name evidence="1" type="ORF">H9787_05075</name>
</gene>
<dbReference type="GO" id="GO:0003700">
    <property type="term" value="F:DNA-binding transcription factor activity"/>
    <property type="evidence" value="ECO:0007669"/>
    <property type="project" value="TreeGrafter"/>
</dbReference>
<dbReference type="InterPro" id="IPR000944">
    <property type="entry name" value="Tscrpt_reg_Rrf2"/>
</dbReference>
<dbReference type="SUPFAM" id="SSF46785">
    <property type="entry name" value="Winged helix' DNA-binding domain"/>
    <property type="match status" value="1"/>
</dbReference>